<evidence type="ECO:0000256" key="1">
    <source>
        <dbReference type="ARBA" id="ARBA00004123"/>
    </source>
</evidence>
<dbReference type="GO" id="GO:0000398">
    <property type="term" value="P:mRNA splicing, via spliceosome"/>
    <property type="evidence" value="ECO:0007669"/>
    <property type="project" value="TreeGrafter"/>
</dbReference>
<keyword evidence="3" id="KW-0539">Nucleus</keyword>
<protein>
    <recommendedName>
        <fullName evidence="7">G10 protein</fullName>
    </recommendedName>
</protein>
<dbReference type="PROSITE" id="PS00997">
    <property type="entry name" value="G10_1"/>
    <property type="match status" value="1"/>
</dbReference>
<evidence type="ECO:0000313" key="5">
    <source>
        <dbReference type="EMBL" id="RHZ53712.1"/>
    </source>
</evidence>
<dbReference type="InterPro" id="IPR001748">
    <property type="entry name" value="BUD31"/>
</dbReference>
<dbReference type="OrthoDB" id="277109at2759"/>
<evidence type="ECO:0000256" key="3">
    <source>
        <dbReference type="ARBA" id="ARBA00023242"/>
    </source>
</evidence>
<evidence type="ECO:0000256" key="2">
    <source>
        <dbReference type="ARBA" id="ARBA00005287"/>
    </source>
</evidence>
<comment type="subcellular location">
    <subcellularLocation>
        <location evidence="1">Nucleus</location>
    </subcellularLocation>
</comment>
<sequence length="213" mass="25003">MPKIKHSRTKKPPEGFEDIEPTLLEFAQKMKDAENEPHEGKRRVESLWPIFRLHHQRSRYIYDLYYKREAISMEVYDYCLKLGYADANLIAKWKKPGFERLCCLRCIQPKDTNFGTTCICRVPKSKLEEGRIVECVLCGCRGCSSTDFTSAKKDKSKQKTPEEINIQQDSLQELQELQELQVEQTEQTSQISQIEPLTSYEKEENQNERKESE</sequence>
<dbReference type="EMBL" id="PQFF01000386">
    <property type="protein sequence ID" value="RHZ53712.1"/>
    <property type="molecule type" value="Genomic_DNA"/>
</dbReference>
<keyword evidence="6" id="KW-1185">Reference proteome</keyword>
<dbReference type="Proteomes" id="UP000266861">
    <property type="component" value="Unassembled WGS sequence"/>
</dbReference>
<dbReference type="AlphaFoldDB" id="A0A397GRS7"/>
<evidence type="ECO:0000256" key="4">
    <source>
        <dbReference type="SAM" id="MobiDB-lite"/>
    </source>
</evidence>
<accession>A0A397GRS7</accession>
<feature type="compositionally biased region" description="Basic and acidic residues" evidence="4">
    <location>
        <begin position="200"/>
        <end position="213"/>
    </location>
</feature>
<comment type="caution">
    <text evidence="5">The sequence shown here is derived from an EMBL/GenBank/DDBJ whole genome shotgun (WGS) entry which is preliminary data.</text>
</comment>
<dbReference type="Pfam" id="PF01125">
    <property type="entry name" value="BUD31"/>
    <property type="match status" value="1"/>
</dbReference>
<dbReference type="PANTHER" id="PTHR19411:SF0">
    <property type="entry name" value="PROTEIN BUD31 HOMOLOG"/>
    <property type="match status" value="1"/>
</dbReference>
<evidence type="ECO:0008006" key="7">
    <source>
        <dbReference type="Google" id="ProtNLM"/>
    </source>
</evidence>
<dbReference type="GO" id="GO:0005681">
    <property type="term" value="C:spliceosomal complex"/>
    <property type="evidence" value="ECO:0007669"/>
    <property type="project" value="TreeGrafter"/>
</dbReference>
<evidence type="ECO:0000313" key="6">
    <source>
        <dbReference type="Proteomes" id="UP000266861"/>
    </source>
</evidence>
<organism evidence="5 6">
    <name type="scientific">Diversispora epigaea</name>
    <dbReference type="NCBI Taxonomy" id="1348612"/>
    <lineage>
        <taxon>Eukaryota</taxon>
        <taxon>Fungi</taxon>
        <taxon>Fungi incertae sedis</taxon>
        <taxon>Mucoromycota</taxon>
        <taxon>Glomeromycotina</taxon>
        <taxon>Glomeromycetes</taxon>
        <taxon>Diversisporales</taxon>
        <taxon>Diversisporaceae</taxon>
        <taxon>Diversispora</taxon>
    </lineage>
</organism>
<proteinExistence type="inferred from homology"/>
<comment type="similarity">
    <text evidence="2">Belongs to the BUD31 (G10) family.</text>
</comment>
<dbReference type="PRINTS" id="PR00322">
    <property type="entry name" value="G10"/>
</dbReference>
<dbReference type="InterPro" id="IPR018230">
    <property type="entry name" value="BUD31/G10-rel_CS"/>
</dbReference>
<dbReference type="STRING" id="1348612.A0A397GRS7"/>
<name>A0A397GRS7_9GLOM</name>
<feature type="region of interest" description="Disordered" evidence="4">
    <location>
        <begin position="181"/>
        <end position="213"/>
    </location>
</feature>
<gene>
    <name evidence="5" type="ORF">Glove_438g41</name>
</gene>
<feature type="compositionally biased region" description="Low complexity" evidence="4">
    <location>
        <begin position="181"/>
        <end position="190"/>
    </location>
</feature>
<dbReference type="PANTHER" id="PTHR19411">
    <property type="entry name" value="PROTEIN BUD31-RELATED"/>
    <property type="match status" value="1"/>
</dbReference>
<reference evidence="5 6" key="1">
    <citation type="submission" date="2018-08" db="EMBL/GenBank/DDBJ databases">
        <title>Genome and evolution of the arbuscular mycorrhizal fungus Diversispora epigaea (formerly Glomus versiforme) and its bacterial endosymbionts.</title>
        <authorList>
            <person name="Sun X."/>
            <person name="Fei Z."/>
            <person name="Harrison M."/>
        </authorList>
    </citation>
    <scope>NUCLEOTIDE SEQUENCE [LARGE SCALE GENOMIC DNA]</scope>
    <source>
        <strain evidence="5 6">IT104</strain>
    </source>
</reference>